<feature type="signal peptide" evidence="1">
    <location>
        <begin position="1"/>
        <end position="32"/>
    </location>
</feature>
<reference evidence="2 3" key="1">
    <citation type="journal article" date="2015" name="Genome Announc.">
        <title>Draft Genome Sequence of Mycobacterium obuense Strain UC1, Isolated from Patient Sputum.</title>
        <authorList>
            <person name="Greninger A.L."/>
            <person name="Cunningham G."/>
            <person name="Hsu E.D."/>
            <person name="Yu J.M."/>
            <person name="Chiu C.Y."/>
            <person name="Miller S."/>
        </authorList>
    </citation>
    <scope>NUCLEOTIDE SEQUENCE [LARGE SCALE GENOMIC DNA]</scope>
    <source>
        <strain evidence="2 3">UC1</strain>
    </source>
</reference>
<organism evidence="2 3">
    <name type="scientific">Mycolicibacterium obuense</name>
    <dbReference type="NCBI Taxonomy" id="1807"/>
    <lineage>
        <taxon>Bacteria</taxon>
        <taxon>Bacillati</taxon>
        <taxon>Actinomycetota</taxon>
        <taxon>Actinomycetes</taxon>
        <taxon>Mycobacteriales</taxon>
        <taxon>Mycobacteriaceae</taxon>
        <taxon>Mycolicibacterium</taxon>
    </lineage>
</organism>
<name>A0A0M2K357_9MYCO</name>
<keyword evidence="2" id="KW-0378">Hydrolase</keyword>
<proteinExistence type="predicted"/>
<dbReference type="InterPro" id="IPR050471">
    <property type="entry name" value="AB_hydrolase"/>
</dbReference>
<accession>A0A0M2K357</accession>
<dbReference type="GO" id="GO:0016787">
    <property type="term" value="F:hydrolase activity"/>
    <property type="evidence" value="ECO:0007669"/>
    <property type="project" value="UniProtKB-KW"/>
</dbReference>
<dbReference type="PATRIC" id="fig|1807.13.peg.3716"/>
<dbReference type="PANTHER" id="PTHR43433:SF5">
    <property type="entry name" value="AB HYDROLASE-1 DOMAIN-CONTAINING PROTEIN"/>
    <property type="match status" value="1"/>
</dbReference>
<dbReference type="AlphaFoldDB" id="A0A0M2K357"/>
<keyword evidence="1" id="KW-0732">Signal</keyword>
<dbReference type="PANTHER" id="PTHR43433">
    <property type="entry name" value="HYDROLASE, ALPHA/BETA FOLD FAMILY PROTEIN"/>
    <property type="match status" value="1"/>
</dbReference>
<evidence type="ECO:0000256" key="1">
    <source>
        <dbReference type="SAM" id="SignalP"/>
    </source>
</evidence>
<evidence type="ECO:0000313" key="3">
    <source>
        <dbReference type="Proteomes" id="UP000034150"/>
    </source>
</evidence>
<dbReference type="EMBL" id="LAUZ02000045">
    <property type="protein sequence ID" value="KKF01662.1"/>
    <property type="molecule type" value="Genomic_DNA"/>
</dbReference>
<feature type="chain" id="PRO_5005635508" evidence="1">
    <location>
        <begin position="33"/>
        <end position="312"/>
    </location>
</feature>
<dbReference type="SUPFAM" id="SSF53474">
    <property type="entry name" value="alpha/beta-Hydrolases"/>
    <property type="match status" value="1"/>
</dbReference>
<dbReference type="InterPro" id="IPR029058">
    <property type="entry name" value="AB_hydrolase_fold"/>
</dbReference>
<gene>
    <name evidence="2" type="ORF">WN67_12635</name>
</gene>
<evidence type="ECO:0000313" key="2">
    <source>
        <dbReference type="EMBL" id="KKF01662.1"/>
    </source>
</evidence>
<dbReference type="Proteomes" id="UP000034150">
    <property type="component" value="Unassembled WGS sequence"/>
</dbReference>
<sequence>MSTGRIVLAVKTLLATTVGVIVALATAPPALAQDFAGLIDIGNGRSLYLNCQGTGSPTVFVIPGMGSYAQAWNASIAPNDPIRFQPYDLVDEAVIDYPTDLATQPIVARTTRICSYDRPDTRPDGPDRSTPVAQPHTVAQDVDDVVALITAAQLPTPMVFVAHSYGGLVLDLLARQHPELVSGLLFSEPTSEFLMSVGRPDQNDAFDADGRTKPPGEEAILPYDAFATIAAAPPLPRVPAIVLSADKFAAPKNLKPDNYTQAQVHQANDMLAAALGTTNVIVPGTGHNQMLYQPQAVADEIVTLVDEVRDGN</sequence>
<protein>
    <submittedName>
        <fullName evidence="2">Alpha/beta hydrolase</fullName>
    </submittedName>
</protein>
<keyword evidence="3" id="KW-1185">Reference proteome</keyword>
<dbReference type="STRING" id="1807.MOBUDSM44075_02119"/>
<dbReference type="Gene3D" id="3.40.50.1820">
    <property type="entry name" value="alpha/beta hydrolase"/>
    <property type="match status" value="1"/>
</dbReference>
<comment type="caution">
    <text evidence="2">The sequence shown here is derived from an EMBL/GenBank/DDBJ whole genome shotgun (WGS) entry which is preliminary data.</text>
</comment>